<keyword evidence="3 4" id="KW-0456">Lyase</keyword>
<dbReference type="Pfam" id="PF02621">
    <property type="entry name" value="VitK2_biosynth"/>
    <property type="match status" value="1"/>
</dbReference>
<dbReference type="PANTHER" id="PTHR37690">
    <property type="entry name" value="CHORISMATE DEHYDRATASE"/>
    <property type="match status" value="1"/>
</dbReference>
<dbReference type="SUPFAM" id="SSF53850">
    <property type="entry name" value="Periplasmic binding protein-like II"/>
    <property type="match status" value="1"/>
</dbReference>
<dbReference type="eggNOG" id="COG1427">
    <property type="taxonomic scope" value="Bacteria"/>
</dbReference>
<accession>A0A143BIS9</accession>
<gene>
    <name evidence="4" type="primary">mqnA</name>
    <name evidence="5" type="ORF">GEMMAAP_08865</name>
</gene>
<proteinExistence type="inferred from homology"/>
<comment type="similarity">
    <text evidence="4">Belongs to the MqnA/MqnD family. MqnA subfamily.</text>
</comment>
<dbReference type="Proteomes" id="UP000076404">
    <property type="component" value="Chromosome"/>
</dbReference>
<dbReference type="EC" id="4.2.1.151" evidence="4"/>
<dbReference type="AlphaFoldDB" id="A0A143BIS9"/>
<reference evidence="5 6" key="1">
    <citation type="journal article" date="2014" name="Proc. Natl. Acad. Sci. U.S.A.">
        <title>Functional type 2 photosynthetic reaction centers found in the rare bacterial phylum Gemmatimonadetes.</title>
        <authorList>
            <person name="Zeng Y."/>
            <person name="Feng F."/>
            <person name="Medova H."/>
            <person name="Dean J."/>
            <person name="Koblizek M."/>
        </authorList>
    </citation>
    <scope>NUCLEOTIDE SEQUENCE [LARGE SCALE GENOMIC DNA]</scope>
    <source>
        <strain evidence="5 6">AP64</strain>
    </source>
</reference>
<dbReference type="OrthoDB" id="9810112at2"/>
<organism evidence="5 6">
    <name type="scientific">Gemmatimonas phototrophica</name>
    <dbReference type="NCBI Taxonomy" id="1379270"/>
    <lineage>
        <taxon>Bacteria</taxon>
        <taxon>Pseudomonadati</taxon>
        <taxon>Gemmatimonadota</taxon>
        <taxon>Gemmatimonadia</taxon>
        <taxon>Gemmatimonadales</taxon>
        <taxon>Gemmatimonadaceae</taxon>
        <taxon>Gemmatimonas</taxon>
    </lineage>
</organism>
<evidence type="ECO:0000313" key="5">
    <source>
        <dbReference type="EMBL" id="AMW04918.1"/>
    </source>
</evidence>
<sequence>MDETGHSPLRVGRIRYINCFPVYSAIERGIVPLAGELVDGVPTQLNRLMAAGEIDVSVVSAVEYARDAHQFLLLPELGITSDGPVRSVMLFSKRDARDLGGRRVVVSKSSMTSVHLLELLFEHVWKCRPEFVPGDAEMGDIARFDDEPHDARLVIGDAALKLFDAASRGGMWAERYPYREDLGAAWKAWTGLPFVFAVWVAQRRTPVHASLSAHASLIASRDWGLQHLPQISAQAALASGVSVEACREYFAGLDYRLSYPHLAGLTEFFRRLVLAGRVPDGSLAFLPAA</sequence>
<evidence type="ECO:0000256" key="3">
    <source>
        <dbReference type="ARBA" id="ARBA00023239"/>
    </source>
</evidence>
<keyword evidence="2 4" id="KW-0474">Menaquinone biosynthesis</keyword>
<dbReference type="InterPro" id="IPR030868">
    <property type="entry name" value="MqnA"/>
</dbReference>
<protein>
    <recommendedName>
        <fullName evidence="4">Chorismate dehydratase</fullName>
        <ecNumber evidence="4">4.2.1.151</ecNumber>
    </recommendedName>
    <alternativeName>
        <fullName evidence="4">Menaquinone biosynthetic enzyme MqnA</fullName>
    </alternativeName>
</protein>
<dbReference type="InterPro" id="IPR003773">
    <property type="entry name" value="Menaquinone_biosynth"/>
</dbReference>
<dbReference type="Gene3D" id="3.40.190.10">
    <property type="entry name" value="Periplasmic binding protein-like II"/>
    <property type="match status" value="2"/>
</dbReference>
<dbReference type="HAMAP" id="MF_00995">
    <property type="entry name" value="MqnA"/>
    <property type="match status" value="1"/>
</dbReference>
<comment type="function">
    <text evidence="4">Catalyzes the dehydration of chorismate into 3-[(1-carboxyvinyl)oxy]benzoate, a step in the biosynthesis of menaquinone (MK, vitamin K2).</text>
</comment>
<dbReference type="KEGG" id="gph:GEMMAAP_08865"/>
<comment type="catalytic activity">
    <reaction evidence="4">
        <text>chorismate = 3-[(1-carboxyvinyl)-oxy]benzoate + H2O</text>
        <dbReference type="Rhea" id="RHEA:40051"/>
        <dbReference type="ChEBI" id="CHEBI:15377"/>
        <dbReference type="ChEBI" id="CHEBI:29748"/>
        <dbReference type="ChEBI" id="CHEBI:76981"/>
        <dbReference type="EC" id="4.2.1.151"/>
    </reaction>
</comment>
<evidence type="ECO:0000256" key="2">
    <source>
        <dbReference type="ARBA" id="ARBA00022428"/>
    </source>
</evidence>
<dbReference type="RefSeq" id="WP_026850821.1">
    <property type="nucleotide sequence ID" value="NZ_CP011454.1"/>
</dbReference>
<dbReference type="GO" id="GO:0016836">
    <property type="term" value="F:hydro-lyase activity"/>
    <property type="evidence" value="ECO:0007669"/>
    <property type="project" value="UniProtKB-UniRule"/>
</dbReference>
<dbReference type="STRING" id="1379270.GEMMAAP_08865"/>
<dbReference type="CDD" id="cd13634">
    <property type="entry name" value="PBP2_Sco4506"/>
    <property type="match status" value="1"/>
</dbReference>
<reference evidence="5 6" key="2">
    <citation type="journal article" date="2016" name="Environ. Microbiol. Rep.">
        <title>Metagenomic evidence for the presence of phototrophic Gemmatimonadetes bacteria in diverse environments.</title>
        <authorList>
            <person name="Zeng Y."/>
            <person name="Baumbach J."/>
            <person name="Barbosa E.G."/>
            <person name="Azevedo V."/>
            <person name="Zhang C."/>
            <person name="Koblizek M."/>
        </authorList>
    </citation>
    <scope>NUCLEOTIDE SEQUENCE [LARGE SCALE GENOMIC DNA]</scope>
    <source>
        <strain evidence="5 6">AP64</strain>
    </source>
</reference>
<evidence type="ECO:0000313" key="6">
    <source>
        <dbReference type="Proteomes" id="UP000076404"/>
    </source>
</evidence>
<comment type="pathway">
    <text evidence="1 4">Quinol/quinone metabolism; menaquinone biosynthesis.</text>
</comment>
<dbReference type="UniPathway" id="UPA00079"/>
<evidence type="ECO:0000256" key="4">
    <source>
        <dbReference type="HAMAP-Rule" id="MF_00995"/>
    </source>
</evidence>
<evidence type="ECO:0000256" key="1">
    <source>
        <dbReference type="ARBA" id="ARBA00004863"/>
    </source>
</evidence>
<dbReference type="EMBL" id="CP011454">
    <property type="protein sequence ID" value="AMW04918.1"/>
    <property type="molecule type" value="Genomic_DNA"/>
</dbReference>
<dbReference type="PANTHER" id="PTHR37690:SF1">
    <property type="entry name" value="CHORISMATE DEHYDRATASE"/>
    <property type="match status" value="1"/>
</dbReference>
<name>A0A143BIS9_9BACT</name>
<keyword evidence="6" id="KW-1185">Reference proteome</keyword>
<dbReference type="GO" id="GO:0009234">
    <property type="term" value="P:menaquinone biosynthetic process"/>
    <property type="evidence" value="ECO:0007669"/>
    <property type="project" value="UniProtKB-UniRule"/>
</dbReference>